<name>A0A9D2LSN8_9FIRM</name>
<proteinExistence type="predicted"/>
<dbReference type="EMBL" id="DWYZ01000120">
    <property type="protein sequence ID" value="HJB28359.1"/>
    <property type="molecule type" value="Genomic_DNA"/>
</dbReference>
<evidence type="ECO:0000313" key="2">
    <source>
        <dbReference type="Proteomes" id="UP000823842"/>
    </source>
</evidence>
<reference evidence="1" key="2">
    <citation type="submission" date="2021-04" db="EMBL/GenBank/DDBJ databases">
        <authorList>
            <person name="Gilroy R."/>
        </authorList>
    </citation>
    <scope>NUCLEOTIDE SEQUENCE</scope>
    <source>
        <strain evidence="1">ChiSjej1B19-5720</strain>
    </source>
</reference>
<comment type="caution">
    <text evidence="1">The sequence shown here is derived from an EMBL/GenBank/DDBJ whole genome shotgun (WGS) entry which is preliminary data.</text>
</comment>
<dbReference type="AlphaFoldDB" id="A0A9D2LSN8"/>
<sequence length="54" mass="6214">MTDYVLKCDIKYEIEPTLKEKVMNFLSKNAAYITAPFKAAYNGIASSITYRMTR</sequence>
<evidence type="ECO:0000313" key="1">
    <source>
        <dbReference type="EMBL" id="HJB28359.1"/>
    </source>
</evidence>
<protein>
    <submittedName>
        <fullName evidence="1">Uncharacterized protein</fullName>
    </submittedName>
</protein>
<accession>A0A9D2LSN8</accession>
<dbReference type="Proteomes" id="UP000823842">
    <property type="component" value="Unassembled WGS sequence"/>
</dbReference>
<gene>
    <name evidence="1" type="ORF">IAA06_06150</name>
</gene>
<reference evidence="1" key="1">
    <citation type="journal article" date="2021" name="PeerJ">
        <title>Extensive microbial diversity within the chicken gut microbiome revealed by metagenomics and culture.</title>
        <authorList>
            <person name="Gilroy R."/>
            <person name="Ravi A."/>
            <person name="Getino M."/>
            <person name="Pursley I."/>
            <person name="Horton D.L."/>
            <person name="Alikhan N.F."/>
            <person name="Baker D."/>
            <person name="Gharbi K."/>
            <person name="Hall N."/>
            <person name="Watson M."/>
            <person name="Adriaenssens E.M."/>
            <person name="Foster-Nyarko E."/>
            <person name="Jarju S."/>
            <person name="Secka A."/>
            <person name="Antonio M."/>
            <person name="Oren A."/>
            <person name="Chaudhuri R.R."/>
            <person name="La Ragione R."/>
            <person name="Hildebrand F."/>
            <person name="Pallen M.J."/>
        </authorList>
    </citation>
    <scope>NUCLEOTIDE SEQUENCE</scope>
    <source>
        <strain evidence="1">ChiSjej1B19-5720</strain>
    </source>
</reference>
<organism evidence="1 2">
    <name type="scientific">Candidatus Blautia faecavium</name>
    <dbReference type="NCBI Taxonomy" id="2838487"/>
    <lineage>
        <taxon>Bacteria</taxon>
        <taxon>Bacillati</taxon>
        <taxon>Bacillota</taxon>
        <taxon>Clostridia</taxon>
        <taxon>Lachnospirales</taxon>
        <taxon>Lachnospiraceae</taxon>
        <taxon>Blautia</taxon>
    </lineage>
</organism>